<evidence type="ECO:0000313" key="1">
    <source>
        <dbReference type="EMBL" id="UYZ09006.1"/>
    </source>
</evidence>
<dbReference type="RefSeq" id="WP_170985593.1">
    <property type="nucleotide sequence ID" value="NZ_CP109969.1"/>
</dbReference>
<organism evidence="1 2">
    <name type="scientific">Agrobacterium salinitolerans</name>
    <dbReference type="NCBI Taxonomy" id="1183413"/>
    <lineage>
        <taxon>Bacteria</taxon>
        <taxon>Pseudomonadati</taxon>
        <taxon>Pseudomonadota</taxon>
        <taxon>Alphaproteobacteria</taxon>
        <taxon>Hyphomicrobiales</taxon>
        <taxon>Rhizobiaceae</taxon>
        <taxon>Rhizobium/Agrobacterium group</taxon>
        <taxon>Agrobacterium</taxon>
    </lineage>
</organism>
<dbReference type="KEGG" id="asal:CFBP5507_14865"/>
<evidence type="ECO:0000313" key="2">
    <source>
        <dbReference type="Proteomes" id="UP000298735"/>
    </source>
</evidence>
<accession>A0A9X9KDK9</accession>
<reference evidence="1" key="1">
    <citation type="submission" date="2022-10" db="EMBL/GenBank/DDBJ databases">
        <title>Complete genome sequence of Agrobacterium salinitolerans CFBP5507.</title>
        <authorList>
            <person name="Tchabashvili S."/>
            <person name="Yen H.-C."/>
            <person name="Haryono M."/>
            <person name="Lin Y.-C."/>
            <person name="Lai E.-M."/>
            <person name="Kuo C.-H."/>
        </authorList>
    </citation>
    <scope>NUCLEOTIDE SEQUENCE</scope>
    <source>
        <strain evidence="1">CFBP5507</strain>
    </source>
</reference>
<gene>
    <name evidence="1" type="ORF">CFBP5507_14865</name>
</gene>
<dbReference type="AlphaFoldDB" id="A0A9X9KDK9"/>
<protein>
    <submittedName>
        <fullName evidence="1">Uncharacterized protein</fullName>
    </submittedName>
</protein>
<dbReference type="Proteomes" id="UP000298735">
    <property type="component" value="Chromosome Linear"/>
</dbReference>
<sequence>MQYYDRLRLTSACVLGKNKFCAAFSEADYDDMYSFILVFEGDFEQPWTRFDVPRIIDSTTGWSGADGKPVVYVKSDEGDVYSLSAGEEPRHEKIEGSGVYSEDAEGLGYTVSVR</sequence>
<dbReference type="EMBL" id="CP109969">
    <property type="protein sequence ID" value="UYZ09006.1"/>
    <property type="molecule type" value="Genomic_DNA"/>
</dbReference>
<proteinExistence type="predicted"/>
<name>A0A9X9KDK9_9HYPH</name>